<feature type="transmembrane region" description="Helical" evidence="1">
    <location>
        <begin position="74"/>
        <end position="94"/>
    </location>
</feature>
<keyword evidence="1" id="KW-1133">Transmembrane helix</keyword>
<protein>
    <submittedName>
        <fullName evidence="3">Membrane-associated enzyme, PAP2 (Acid phosphatase) superfamily</fullName>
    </submittedName>
</protein>
<reference evidence="3 4" key="1">
    <citation type="submission" date="2016-10" db="EMBL/GenBank/DDBJ databases">
        <authorList>
            <person name="de Groot N.N."/>
        </authorList>
    </citation>
    <scope>NUCLEOTIDE SEQUENCE [LARGE SCALE GENOMIC DNA]</scope>
    <source>
        <strain evidence="3 4">LMG 24775</strain>
    </source>
</reference>
<evidence type="ECO:0000313" key="4">
    <source>
        <dbReference type="Proteomes" id="UP000183417"/>
    </source>
</evidence>
<dbReference type="InterPro" id="IPR000326">
    <property type="entry name" value="PAP2/HPO"/>
</dbReference>
<dbReference type="Pfam" id="PF01569">
    <property type="entry name" value="PAP2"/>
    <property type="match status" value="1"/>
</dbReference>
<name>A0A1H3F6E8_9BURK</name>
<dbReference type="GeneID" id="94695299"/>
<proteinExistence type="predicted"/>
<evidence type="ECO:0000313" key="3">
    <source>
        <dbReference type="EMBL" id="SDX85764.1"/>
    </source>
</evidence>
<evidence type="ECO:0000259" key="2">
    <source>
        <dbReference type="Pfam" id="PF01569"/>
    </source>
</evidence>
<dbReference type="CDD" id="cd03396">
    <property type="entry name" value="PAP2_like_6"/>
    <property type="match status" value="1"/>
</dbReference>
<dbReference type="AlphaFoldDB" id="A0A1H3F6E8"/>
<feature type="domain" description="Phosphatidic acid phosphatase type 2/haloperoxidase" evidence="2">
    <location>
        <begin position="107"/>
        <end position="229"/>
    </location>
</feature>
<sequence length="258" mass="27905">MLPAMPTPEPRDFSAAPAQGPSFKSTLLWTLAALAVVLAWDAGALDLAMARWFGDADGFALRSDWFFVNIAHESARRLAWLVVLGLTLCVWRPIGPLRLLPHGRRVQLVAGILLSLALISLLKYTSATSCPWDLAEFGGVARHVSHWSLGLADGGPGRCFPAGHASAGFAFLAGYFALRRHAPRAAWIWLAVSLAAGLSMGLAQQMRGAHFMSHTLWTGWLCWTAGWLFDLAVTRALRTRDSAPDSLWPAASLPPSTP</sequence>
<keyword evidence="1" id="KW-0812">Transmembrane</keyword>
<accession>A0A1H3F6E8</accession>
<feature type="transmembrane region" description="Helical" evidence="1">
    <location>
        <begin position="185"/>
        <end position="203"/>
    </location>
</feature>
<dbReference type="Proteomes" id="UP000183417">
    <property type="component" value="Unassembled WGS sequence"/>
</dbReference>
<dbReference type="InterPro" id="IPR036938">
    <property type="entry name" value="PAP2/HPO_sf"/>
</dbReference>
<dbReference type="EMBL" id="FNPE01000001">
    <property type="protein sequence ID" value="SDX85764.1"/>
    <property type="molecule type" value="Genomic_DNA"/>
</dbReference>
<gene>
    <name evidence="3" type="ORF">SAMN05421547_101490</name>
</gene>
<evidence type="ECO:0000256" key="1">
    <source>
        <dbReference type="SAM" id="Phobius"/>
    </source>
</evidence>
<feature type="transmembrane region" description="Helical" evidence="1">
    <location>
        <begin position="215"/>
        <end position="233"/>
    </location>
</feature>
<keyword evidence="1" id="KW-0472">Membrane</keyword>
<feature type="transmembrane region" description="Helical" evidence="1">
    <location>
        <begin position="106"/>
        <end position="124"/>
    </location>
</feature>
<dbReference type="RefSeq" id="WP_074920863.1">
    <property type="nucleotide sequence ID" value="NZ_CP069318.1"/>
</dbReference>
<dbReference type="SUPFAM" id="SSF48317">
    <property type="entry name" value="Acid phosphatase/Vanadium-dependent haloperoxidase"/>
    <property type="match status" value="1"/>
</dbReference>
<organism evidence="3 4">
    <name type="scientific">Delftia lacustris</name>
    <dbReference type="NCBI Taxonomy" id="558537"/>
    <lineage>
        <taxon>Bacteria</taxon>
        <taxon>Pseudomonadati</taxon>
        <taxon>Pseudomonadota</taxon>
        <taxon>Betaproteobacteria</taxon>
        <taxon>Burkholderiales</taxon>
        <taxon>Comamonadaceae</taxon>
        <taxon>Delftia</taxon>
    </lineage>
</organism>